<keyword evidence="3" id="KW-1185">Reference proteome</keyword>
<protein>
    <submittedName>
        <fullName evidence="2">Uncharacterized protein</fullName>
    </submittedName>
</protein>
<feature type="region of interest" description="Disordered" evidence="1">
    <location>
        <begin position="304"/>
        <end position="342"/>
    </location>
</feature>
<dbReference type="AlphaFoldDB" id="A0A3L6S4K1"/>
<feature type="compositionally biased region" description="Basic residues" evidence="1">
    <location>
        <begin position="64"/>
        <end position="80"/>
    </location>
</feature>
<gene>
    <name evidence="2" type="ORF">C2845_PM02G32670</name>
</gene>
<evidence type="ECO:0000256" key="1">
    <source>
        <dbReference type="SAM" id="MobiDB-lite"/>
    </source>
</evidence>
<feature type="region of interest" description="Disordered" evidence="1">
    <location>
        <begin position="31"/>
        <end position="148"/>
    </location>
</feature>
<proteinExistence type="predicted"/>
<sequence length="389" mass="40892">MTATAVVTGAVAPQPSGTVVRMWPPSNAAARAAASDARANGRRMAAQGAATGEGPCDAESRLAVAHRPRAAQRRGGRRRTARPERRTGPERSRASSKRRRRSCATAGEAGGRPERPLRAPDDHLRPPPPSSVGPPLHCRFPPSQAVGEPRRPTAFLVRAPALPPVASLVAPLQSRLTGGVWGGGGLGRRLLARRGGESYTNAFPGLTSHKERAAAQLRSALASEPGHHGHGHEQHPTPTDESTWMSLMPRRPRRALRREEAFDWLMLHCKLLGAAAGVTRGGAFLSEVSLHDVRLELGSILASPADEPGVSASPGRRLPRLELPQTGRTDGGGLPEGEHAPSSSHRYSSLTCLSPASSICGLLLSCGVRGALLLLPGELVLGPFLGDSA</sequence>
<accession>A0A3L6S4K1</accession>
<feature type="compositionally biased region" description="Basic and acidic residues" evidence="1">
    <location>
        <begin position="111"/>
        <end position="125"/>
    </location>
</feature>
<evidence type="ECO:0000313" key="2">
    <source>
        <dbReference type="EMBL" id="RLN15857.1"/>
    </source>
</evidence>
<dbReference type="EMBL" id="PQIB02000005">
    <property type="protein sequence ID" value="RLN15857.1"/>
    <property type="molecule type" value="Genomic_DNA"/>
</dbReference>
<organism evidence="2 3">
    <name type="scientific">Panicum miliaceum</name>
    <name type="common">Proso millet</name>
    <name type="synonym">Broomcorn millet</name>
    <dbReference type="NCBI Taxonomy" id="4540"/>
    <lineage>
        <taxon>Eukaryota</taxon>
        <taxon>Viridiplantae</taxon>
        <taxon>Streptophyta</taxon>
        <taxon>Embryophyta</taxon>
        <taxon>Tracheophyta</taxon>
        <taxon>Spermatophyta</taxon>
        <taxon>Magnoliopsida</taxon>
        <taxon>Liliopsida</taxon>
        <taxon>Poales</taxon>
        <taxon>Poaceae</taxon>
        <taxon>PACMAD clade</taxon>
        <taxon>Panicoideae</taxon>
        <taxon>Panicodae</taxon>
        <taxon>Paniceae</taxon>
        <taxon>Panicinae</taxon>
        <taxon>Panicum</taxon>
        <taxon>Panicum sect. Panicum</taxon>
    </lineage>
</organism>
<feature type="compositionally biased region" description="Basic and acidic residues" evidence="1">
    <location>
        <begin position="81"/>
        <end position="93"/>
    </location>
</feature>
<feature type="region of interest" description="Disordered" evidence="1">
    <location>
        <begin position="223"/>
        <end position="245"/>
    </location>
</feature>
<feature type="compositionally biased region" description="Basic and acidic residues" evidence="1">
    <location>
        <begin position="225"/>
        <end position="235"/>
    </location>
</feature>
<reference evidence="3" key="1">
    <citation type="journal article" date="2019" name="Nat. Commun.">
        <title>The genome of broomcorn millet.</title>
        <authorList>
            <person name="Zou C."/>
            <person name="Miki D."/>
            <person name="Li D."/>
            <person name="Tang Q."/>
            <person name="Xiao L."/>
            <person name="Rajput S."/>
            <person name="Deng P."/>
            <person name="Jia W."/>
            <person name="Huang R."/>
            <person name="Zhang M."/>
            <person name="Sun Y."/>
            <person name="Hu J."/>
            <person name="Fu X."/>
            <person name="Schnable P.S."/>
            <person name="Li F."/>
            <person name="Zhang H."/>
            <person name="Feng B."/>
            <person name="Zhu X."/>
            <person name="Liu R."/>
            <person name="Schnable J.C."/>
            <person name="Zhu J.-K."/>
            <person name="Zhang H."/>
        </authorList>
    </citation>
    <scope>NUCLEOTIDE SEQUENCE [LARGE SCALE GENOMIC DNA]</scope>
</reference>
<evidence type="ECO:0000313" key="3">
    <source>
        <dbReference type="Proteomes" id="UP000275267"/>
    </source>
</evidence>
<comment type="caution">
    <text evidence="2">The sequence shown here is derived from an EMBL/GenBank/DDBJ whole genome shotgun (WGS) entry which is preliminary data.</text>
</comment>
<dbReference type="Proteomes" id="UP000275267">
    <property type="component" value="Unassembled WGS sequence"/>
</dbReference>
<name>A0A3L6S4K1_PANMI</name>